<dbReference type="Pfam" id="PF12244">
    <property type="entry name" value="DUF3606"/>
    <property type="match status" value="1"/>
</dbReference>
<name>A0AB39KX47_9CAUL</name>
<dbReference type="EMBL" id="CP158375">
    <property type="protein sequence ID" value="XDO98244.1"/>
    <property type="molecule type" value="Genomic_DNA"/>
</dbReference>
<dbReference type="AlphaFoldDB" id="A0AB39KX47"/>
<sequence>MSDDKMKVGEPDRSLIALGEDHEVRYWTGALSVSEDRLRAAVQKVGPSVEKVRQELGQ</sequence>
<proteinExistence type="predicted"/>
<reference evidence="1" key="1">
    <citation type="submission" date="2024-06" db="EMBL/GenBank/DDBJ databases">
        <title>Caulobacter inopinatus, sp. nov.</title>
        <authorList>
            <person name="Donachie S.P."/>
        </authorList>
    </citation>
    <scope>NUCLEOTIDE SEQUENCE</scope>
    <source>
        <strain evidence="1">73W</strain>
    </source>
</reference>
<protein>
    <submittedName>
        <fullName evidence="1">DUF3606 domain-containing protein</fullName>
    </submittedName>
</protein>
<evidence type="ECO:0000313" key="1">
    <source>
        <dbReference type="EMBL" id="XDO98244.1"/>
    </source>
</evidence>
<gene>
    <name evidence="1" type="ORF">ABOZ73_07460</name>
</gene>
<accession>A0AB39KX47</accession>
<dbReference type="RefSeq" id="WP_369061997.1">
    <property type="nucleotide sequence ID" value="NZ_CP158375.1"/>
</dbReference>
<organism evidence="1">
    <name type="scientific">Caulobacter sp. 73W</name>
    <dbReference type="NCBI Taxonomy" id="3161137"/>
    <lineage>
        <taxon>Bacteria</taxon>
        <taxon>Pseudomonadati</taxon>
        <taxon>Pseudomonadota</taxon>
        <taxon>Alphaproteobacteria</taxon>
        <taxon>Caulobacterales</taxon>
        <taxon>Caulobacteraceae</taxon>
        <taxon>Caulobacter</taxon>
    </lineage>
</organism>
<dbReference type="InterPro" id="IPR022037">
    <property type="entry name" value="DUF3606"/>
</dbReference>